<comment type="caution">
    <text evidence="1">The sequence shown here is derived from an EMBL/GenBank/DDBJ whole genome shotgun (WGS) entry which is preliminary data.</text>
</comment>
<name>A0A9D4KPJ5_DREPO</name>
<accession>A0A9D4KPJ5</accession>
<reference evidence="1" key="1">
    <citation type="journal article" date="2019" name="bioRxiv">
        <title>The Genome of the Zebra Mussel, Dreissena polymorpha: A Resource for Invasive Species Research.</title>
        <authorList>
            <person name="McCartney M.A."/>
            <person name="Auch B."/>
            <person name="Kono T."/>
            <person name="Mallez S."/>
            <person name="Zhang Y."/>
            <person name="Obille A."/>
            <person name="Becker A."/>
            <person name="Abrahante J.E."/>
            <person name="Garbe J."/>
            <person name="Badalamenti J.P."/>
            <person name="Herman A."/>
            <person name="Mangelson H."/>
            <person name="Liachko I."/>
            <person name="Sullivan S."/>
            <person name="Sone E.D."/>
            <person name="Koren S."/>
            <person name="Silverstein K.A.T."/>
            <person name="Beckman K.B."/>
            <person name="Gohl D.M."/>
        </authorList>
    </citation>
    <scope>NUCLEOTIDE SEQUENCE</scope>
    <source>
        <strain evidence="1">Duluth1</strain>
        <tissue evidence="1">Whole animal</tissue>
    </source>
</reference>
<reference evidence="1" key="2">
    <citation type="submission" date="2020-11" db="EMBL/GenBank/DDBJ databases">
        <authorList>
            <person name="McCartney M.A."/>
            <person name="Auch B."/>
            <person name="Kono T."/>
            <person name="Mallez S."/>
            <person name="Becker A."/>
            <person name="Gohl D.M."/>
            <person name="Silverstein K.A.T."/>
            <person name="Koren S."/>
            <person name="Bechman K.B."/>
            <person name="Herman A."/>
            <person name="Abrahante J.E."/>
            <person name="Garbe J."/>
        </authorList>
    </citation>
    <scope>NUCLEOTIDE SEQUENCE</scope>
    <source>
        <strain evidence="1">Duluth1</strain>
        <tissue evidence="1">Whole animal</tissue>
    </source>
</reference>
<dbReference type="AlphaFoldDB" id="A0A9D4KPJ5"/>
<protein>
    <submittedName>
        <fullName evidence="1">Uncharacterized protein</fullName>
    </submittedName>
</protein>
<dbReference type="EMBL" id="JAIWYP010000004">
    <property type="protein sequence ID" value="KAH3843400.1"/>
    <property type="molecule type" value="Genomic_DNA"/>
</dbReference>
<sequence>MFRRKRGAVVASNHHLLVARLKLMLKRSWEGEPSQRQWYNTATLKDTWKQEEFKVTLSNKF</sequence>
<gene>
    <name evidence="1" type="ORF">DPMN_116916</name>
</gene>
<evidence type="ECO:0000313" key="1">
    <source>
        <dbReference type="EMBL" id="KAH3843400.1"/>
    </source>
</evidence>
<keyword evidence="2" id="KW-1185">Reference proteome</keyword>
<proteinExistence type="predicted"/>
<evidence type="ECO:0000313" key="2">
    <source>
        <dbReference type="Proteomes" id="UP000828390"/>
    </source>
</evidence>
<organism evidence="1 2">
    <name type="scientific">Dreissena polymorpha</name>
    <name type="common">Zebra mussel</name>
    <name type="synonym">Mytilus polymorpha</name>
    <dbReference type="NCBI Taxonomy" id="45954"/>
    <lineage>
        <taxon>Eukaryota</taxon>
        <taxon>Metazoa</taxon>
        <taxon>Spiralia</taxon>
        <taxon>Lophotrochozoa</taxon>
        <taxon>Mollusca</taxon>
        <taxon>Bivalvia</taxon>
        <taxon>Autobranchia</taxon>
        <taxon>Heteroconchia</taxon>
        <taxon>Euheterodonta</taxon>
        <taxon>Imparidentia</taxon>
        <taxon>Neoheterodontei</taxon>
        <taxon>Myida</taxon>
        <taxon>Dreissenoidea</taxon>
        <taxon>Dreissenidae</taxon>
        <taxon>Dreissena</taxon>
    </lineage>
</organism>
<dbReference type="Proteomes" id="UP000828390">
    <property type="component" value="Unassembled WGS sequence"/>
</dbReference>